<dbReference type="Pfam" id="PF04542">
    <property type="entry name" value="Sigma70_r2"/>
    <property type="match status" value="1"/>
</dbReference>
<dbReference type="InterPro" id="IPR036388">
    <property type="entry name" value="WH-like_DNA-bd_sf"/>
</dbReference>
<dbReference type="PANTHER" id="PTHR43133">
    <property type="entry name" value="RNA POLYMERASE ECF-TYPE SIGMA FACTO"/>
    <property type="match status" value="1"/>
</dbReference>
<dbReference type="InterPro" id="IPR014284">
    <property type="entry name" value="RNA_pol_sigma-70_dom"/>
</dbReference>
<dbReference type="InterPro" id="IPR007627">
    <property type="entry name" value="RNA_pol_sigma70_r2"/>
</dbReference>
<dbReference type="SUPFAM" id="SSF88659">
    <property type="entry name" value="Sigma3 and sigma4 domains of RNA polymerase sigma factors"/>
    <property type="match status" value="1"/>
</dbReference>
<keyword evidence="4" id="KW-0804">Transcription</keyword>
<dbReference type="GO" id="GO:0003677">
    <property type="term" value="F:DNA binding"/>
    <property type="evidence" value="ECO:0007669"/>
    <property type="project" value="InterPro"/>
</dbReference>
<dbReference type="InterPro" id="IPR039425">
    <property type="entry name" value="RNA_pol_sigma-70-like"/>
</dbReference>
<dbReference type="Pfam" id="PF08281">
    <property type="entry name" value="Sigma70_r4_2"/>
    <property type="match status" value="1"/>
</dbReference>
<dbReference type="RefSeq" id="WP_184174484.1">
    <property type="nucleotide sequence ID" value="NZ_JACHGF010000003.1"/>
</dbReference>
<dbReference type="AlphaFoldDB" id="A0A840TY38"/>
<dbReference type="NCBIfam" id="TIGR02937">
    <property type="entry name" value="sigma70-ECF"/>
    <property type="match status" value="1"/>
</dbReference>
<evidence type="ECO:0000256" key="4">
    <source>
        <dbReference type="ARBA" id="ARBA00023163"/>
    </source>
</evidence>
<dbReference type="GO" id="GO:0006352">
    <property type="term" value="P:DNA-templated transcription initiation"/>
    <property type="evidence" value="ECO:0007669"/>
    <property type="project" value="InterPro"/>
</dbReference>
<sequence length="194" mass="23000">MPSYTKISDEALFQLISQDDNRAFEEVYRRYFYRLLNAAYKRLHDRPQAEEMVQELFVALWLKRQSIHLQKNLEVYLHTSLRNLVISHLRKNQRMDYFDTNELPVLNSAKSDAEEQVKYLELKEAYERSILDLPEKCRLAYTLYEDGMSIAEVAEHLHVSPKTIESHLLKARTTLRHRLRGFSAACLLILWLLS</sequence>
<keyword evidence="8" id="KW-1185">Reference proteome</keyword>
<evidence type="ECO:0000259" key="5">
    <source>
        <dbReference type="Pfam" id="PF04542"/>
    </source>
</evidence>
<dbReference type="EMBL" id="JACHGF010000003">
    <property type="protein sequence ID" value="MBB5284559.1"/>
    <property type="molecule type" value="Genomic_DNA"/>
</dbReference>
<dbReference type="PANTHER" id="PTHR43133:SF46">
    <property type="entry name" value="RNA POLYMERASE SIGMA-70 FACTOR ECF SUBFAMILY"/>
    <property type="match status" value="1"/>
</dbReference>
<dbReference type="Gene3D" id="1.10.1740.10">
    <property type="match status" value="1"/>
</dbReference>
<comment type="caution">
    <text evidence="7">The sequence shown here is derived from an EMBL/GenBank/DDBJ whole genome shotgun (WGS) entry which is preliminary data.</text>
</comment>
<proteinExistence type="inferred from homology"/>
<dbReference type="InterPro" id="IPR013325">
    <property type="entry name" value="RNA_pol_sigma_r2"/>
</dbReference>
<reference evidence="7 8" key="1">
    <citation type="submission" date="2020-08" db="EMBL/GenBank/DDBJ databases">
        <title>Genomic Encyclopedia of Type Strains, Phase IV (KMG-IV): sequencing the most valuable type-strain genomes for metagenomic binning, comparative biology and taxonomic classification.</title>
        <authorList>
            <person name="Goeker M."/>
        </authorList>
    </citation>
    <scope>NUCLEOTIDE SEQUENCE [LARGE SCALE GENOMIC DNA]</scope>
    <source>
        <strain evidence="7 8">DSM 105074</strain>
    </source>
</reference>
<comment type="similarity">
    <text evidence="1">Belongs to the sigma-70 factor family. ECF subfamily.</text>
</comment>
<dbReference type="SUPFAM" id="SSF88946">
    <property type="entry name" value="Sigma2 domain of RNA polymerase sigma factors"/>
    <property type="match status" value="1"/>
</dbReference>
<protein>
    <submittedName>
        <fullName evidence="7">RNA polymerase sigma-70 factor (ECF subfamily)</fullName>
    </submittedName>
</protein>
<dbReference type="Gene3D" id="1.10.10.10">
    <property type="entry name" value="Winged helix-like DNA-binding domain superfamily/Winged helix DNA-binding domain"/>
    <property type="match status" value="1"/>
</dbReference>
<organism evidence="7 8">
    <name type="scientific">Rhabdobacter roseus</name>
    <dbReference type="NCBI Taxonomy" id="1655419"/>
    <lineage>
        <taxon>Bacteria</taxon>
        <taxon>Pseudomonadati</taxon>
        <taxon>Bacteroidota</taxon>
        <taxon>Cytophagia</taxon>
        <taxon>Cytophagales</taxon>
        <taxon>Cytophagaceae</taxon>
        <taxon>Rhabdobacter</taxon>
    </lineage>
</organism>
<keyword evidence="2" id="KW-0805">Transcription regulation</keyword>
<evidence type="ECO:0000256" key="1">
    <source>
        <dbReference type="ARBA" id="ARBA00010641"/>
    </source>
</evidence>
<feature type="domain" description="RNA polymerase sigma-70 region 2" evidence="5">
    <location>
        <begin position="28"/>
        <end position="94"/>
    </location>
</feature>
<dbReference type="InterPro" id="IPR013324">
    <property type="entry name" value="RNA_pol_sigma_r3/r4-like"/>
</dbReference>
<evidence type="ECO:0000313" key="8">
    <source>
        <dbReference type="Proteomes" id="UP000557307"/>
    </source>
</evidence>
<evidence type="ECO:0000256" key="2">
    <source>
        <dbReference type="ARBA" id="ARBA00023015"/>
    </source>
</evidence>
<gene>
    <name evidence="7" type="ORF">HNQ92_002702</name>
</gene>
<evidence type="ECO:0000256" key="3">
    <source>
        <dbReference type="ARBA" id="ARBA00023082"/>
    </source>
</evidence>
<name>A0A840TY38_9BACT</name>
<dbReference type="Proteomes" id="UP000557307">
    <property type="component" value="Unassembled WGS sequence"/>
</dbReference>
<keyword evidence="3" id="KW-0731">Sigma factor</keyword>
<feature type="domain" description="RNA polymerase sigma factor 70 region 4 type 2" evidence="6">
    <location>
        <begin position="124"/>
        <end position="175"/>
    </location>
</feature>
<evidence type="ECO:0000313" key="7">
    <source>
        <dbReference type="EMBL" id="MBB5284559.1"/>
    </source>
</evidence>
<dbReference type="InterPro" id="IPR013249">
    <property type="entry name" value="RNA_pol_sigma70_r4_t2"/>
</dbReference>
<accession>A0A840TY38</accession>
<evidence type="ECO:0000259" key="6">
    <source>
        <dbReference type="Pfam" id="PF08281"/>
    </source>
</evidence>
<dbReference type="GO" id="GO:0016987">
    <property type="term" value="F:sigma factor activity"/>
    <property type="evidence" value="ECO:0007669"/>
    <property type="project" value="UniProtKB-KW"/>
</dbReference>